<evidence type="ECO:0000313" key="1">
    <source>
        <dbReference type="EMBL" id="ETR73169.1"/>
    </source>
</evidence>
<protein>
    <submittedName>
        <fullName evidence="1">Thiamine biosynthesis protein ThiS</fullName>
    </submittedName>
</protein>
<dbReference type="PANTHER" id="PTHR34472:SF1">
    <property type="entry name" value="SULFUR CARRIER PROTEIN THIS"/>
    <property type="match status" value="1"/>
</dbReference>
<accession>A0A1V1PE50</accession>
<dbReference type="SUPFAM" id="SSF54285">
    <property type="entry name" value="MoaD/ThiS"/>
    <property type="match status" value="1"/>
</dbReference>
<dbReference type="InterPro" id="IPR016155">
    <property type="entry name" value="Mopterin_synth/thiamin_S_b"/>
</dbReference>
<dbReference type="InterPro" id="IPR012675">
    <property type="entry name" value="Beta-grasp_dom_sf"/>
</dbReference>
<dbReference type="AlphaFoldDB" id="A0A1V1PE50"/>
<dbReference type="InterPro" id="IPR010035">
    <property type="entry name" value="Thi_S"/>
</dbReference>
<dbReference type="Proteomes" id="UP000189670">
    <property type="component" value="Unassembled WGS sequence"/>
</dbReference>
<reference evidence="2" key="1">
    <citation type="submission" date="2012-11" db="EMBL/GenBank/DDBJ databases">
        <authorList>
            <person name="Lucero-Rivera Y.E."/>
            <person name="Tovar-Ramirez D."/>
        </authorList>
    </citation>
    <scope>NUCLEOTIDE SEQUENCE [LARGE SCALE GENOMIC DNA]</scope>
    <source>
        <strain evidence="2">Araruama</strain>
    </source>
</reference>
<sequence length="81" mass="9398">MEIYYKNNYYKERFQMIVAINGEKVSFIDPITIASFLASKCIQPDTVVVEHNKIIVPSEDYQTTWLNHQDNLEILRFVGGG</sequence>
<comment type="caution">
    <text evidence="1">The sequence shown here is derived from an EMBL/GenBank/DDBJ whole genome shotgun (WGS) entry which is preliminary data.</text>
</comment>
<dbReference type="Pfam" id="PF02597">
    <property type="entry name" value="ThiS"/>
    <property type="match status" value="1"/>
</dbReference>
<dbReference type="Gene3D" id="3.10.20.30">
    <property type="match status" value="1"/>
</dbReference>
<gene>
    <name evidence="1" type="ORF">OMM_07104</name>
</gene>
<name>A0A1V1PE50_9BACT</name>
<dbReference type="PANTHER" id="PTHR34472">
    <property type="entry name" value="SULFUR CARRIER PROTEIN THIS"/>
    <property type="match status" value="1"/>
</dbReference>
<organism evidence="1 2">
    <name type="scientific">Candidatus Magnetoglobus multicellularis str. Araruama</name>
    <dbReference type="NCBI Taxonomy" id="890399"/>
    <lineage>
        <taxon>Bacteria</taxon>
        <taxon>Pseudomonadati</taxon>
        <taxon>Thermodesulfobacteriota</taxon>
        <taxon>Desulfobacteria</taxon>
        <taxon>Desulfobacterales</taxon>
        <taxon>Desulfobacteraceae</taxon>
        <taxon>Candidatus Magnetoglobus</taxon>
    </lineage>
</organism>
<dbReference type="EMBL" id="ATBP01000081">
    <property type="protein sequence ID" value="ETR73169.1"/>
    <property type="molecule type" value="Genomic_DNA"/>
</dbReference>
<evidence type="ECO:0000313" key="2">
    <source>
        <dbReference type="Proteomes" id="UP000189670"/>
    </source>
</evidence>
<dbReference type="CDD" id="cd00565">
    <property type="entry name" value="Ubl_ThiS"/>
    <property type="match status" value="1"/>
</dbReference>
<dbReference type="InterPro" id="IPR003749">
    <property type="entry name" value="ThiS/MoaD-like"/>
</dbReference>
<dbReference type="NCBIfam" id="TIGR01683">
    <property type="entry name" value="thiS"/>
    <property type="match status" value="1"/>
</dbReference>
<proteinExistence type="predicted"/>